<organism evidence="1 2">
    <name type="scientific">Racocetra fulgida</name>
    <dbReference type="NCBI Taxonomy" id="60492"/>
    <lineage>
        <taxon>Eukaryota</taxon>
        <taxon>Fungi</taxon>
        <taxon>Fungi incertae sedis</taxon>
        <taxon>Mucoromycota</taxon>
        <taxon>Glomeromycotina</taxon>
        <taxon>Glomeromycetes</taxon>
        <taxon>Diversisporales</taxon>
        <taxon>Gigasporaceae</taxon>
        <taxon>Racocetra</taxon>
    </lineage>
</organism>
<name>A0A9N9IMY1_9GLOM</name>
<proteinExistence type="predicted"/>
<evidence type="ECO:0000313" key="1">
    <source>
        <dbReference type="EMBL" id="CAG8742383.1"/>
    </source>
</evidence>
<sequence length="177" mass="20527">FNKAILLAKYIHIYTYKEEFLIPEFTKYIETIVDNMDSKDDELELIDTFNNETGLNRSITIGNAALEVAHHWEERKRLETLPKTQLANISDLNPLCKDVFLIIYLNRILCLEKVIAMYKKCGQQHAWVDKPVGFLDNLSYISINVYIQIANRVFSCENLVGGKIAIHITPQEIVYFL</sequence>
<protein>
    <submittedName>
        <fullName evidence="1">10792_t:CDS:1</fullName>
    </submittedName>
</protein>
<dbReference type="OrthoDB" id="2414323at2759"/>
<reference evidence="1" key="1">
    <citation type="submission" date="2021-06" db="EMBL/GenBank/DDBJ databases">
        <authorList>
            <person name="Kallberg Y."/>
            <person name="Tangrot J."/>
            <person name="Rosling A."/>
        </authorList>
    </citation>
    <scope>NUCLEOTIDE SEQUENCE</scope>
    <source>
        <strain evidence="1">IN212</strain>
    </source>
</reference>
<dbReference type="AlphaFoldDB" id="A0A9N9IMY1"/>
<comment type="caution">
    <text evidence="1">The sequence shown here is derived from an EMBL/GenBank/DDBJ whole genome shotgun (WGS) entry which is preliminary data.</text>
</comment>
<dbReference type="EMBL" id="CAJVPZ010032671">
    <property type="protein sequence ID" value="CAG8742383.1"/>
    <property type="molecule type" value="Genomic_DNA"/>
</dbReference>
<keyword evidence="2" id="KW-1185">Reference proteome</keyword>
<feature type="non-terminal residue" evidence="1">
    <location>
        <position position="1"/>
    </location>
</feature>
<evidence type="ECO:0000313" key="2">
    <source>
        <dbReference type="Proteomes" id="UP000789396"/>
    </source>
</evidence>
<feature type="non-terminal residue" evidence="1">
    <location>
        <position position="177"/>
    </location>
</feature>
<gene>
    <name evidence="1" type="ORF">RFULGI_LOCUS12973</name>
</gene>
<dbReference type="Proteomes" id="UP000789396">
    <property type="component" value="Unassembled WGS sequence"/>
</dbReference>
<accession>A0A9N9IMY1</accession>